<reference evidence="2 3" key="1">
    <citation type="submission" date="2020-11" db="EMBL/GenBank/DDBJ databases">
        <title>A novel isolate from a Black sea contaminated sediment with potential to produce alkanes: Plantactinospora alkalitolerans sp. nov.</title>
        <authorList>
            <person name="Carro L."/>
            <person name="Veyisoglu A."/>
            <person name="Guven K."/>
            <person name="Schumann P."/>
            <person name="Klenk H.-P."/>
            <person name="Sahin N."/>
        </authorList>
    </citation>
    <scope>NUCLEOTIDE SEQUENCE [LARGE SCALE GENOMIC DNA]</scope>
    <source>
        <strain evidence="2 3">S1510</strain>
    </source>
</reference>
<comment type="caution">
    <text evidence="2">The sequence shown here is derived from an EMBL/GenBank/DDBJ whole genome shotgun (WGS) entry which is preliminary data.</text>
</comment>
<evidence type="ECO:0000256" key="1">
    <source>
        <dbReference type="SAM" id="MobiDB-lite"/>
    </source>
</evidence>
<feature type="compositionally biased region" description="Basic and acidic residues" evidence="1">
    <location>
        <begin position="169"/>
        <end position="179"/>
    </location>
</feature>
<keyword evidence="3" id="KW-1185">Reference proteome</keyword>
<sequence>MEIEEAVRRMGLADNHRDRHWNRAVKVTDNAVQRADPEWLTELLAALLRVPAPTYPMRHGFEVALRRLAYAPGNADRIRHVRTFAAEGRAWAPVRYELAEVAAWLATGQPVEHLLAVFDTAAATDEFAACLLQETALRYDASAAAGYAERLRATGHPLGMLPLRRTPTEHRHVLSHHPDPPSPNWRPPGDGAPPAPGPDGIDVTATELDWPDAGRALTAHHSWISDTGDTTEARLYLLDRPLDPADFGAALLRVLGPKSVGDSMTRTCGGTTAGVLRTLFHAAAGGSAYGPRMHGAYGRRASWQSLAALVGVPGDDIPTIEAAAGRCAWLLYTSDWHLAVDPSMDTGIAVLRPDHRTVAILGATDSD</sequence>
<dbReference type="InterPro" id="IPR045756">
    <property type="entry name" value="DUF6183"/>
</dbReference>
<accession>A0ABS0H325</accession>
<name>A0ABS0H325_9ACTN</name>
<evidence type="ECO:0000313" key="3">
    <source>
        <dbReference type="Proteomes" id="UP000638560"/>
    </source>
</evidence>
<feature type="region of interest" description="Disordered" evidence="1">
    <location>
        <begin position="169"/>
        <end position="205"/>
    </location>
</feature>
<protein>
    <submittedName>
        <fullName evidence="2">Uncharacterized protein</fullName>
    </submittedName>
</protein>
<dbReference type="Proteomes" id="UP000638560">
    <property type="component" value="Unassembled WGS sequence"/>
</dbReference>
<evidence type="ECO:0000313" key="2">
    <source>
        <dbReference type="EMBL" id="MBF9132868.1"/>
    </source>
</evidence>
<dbReference type="Pfam" id="PF19681">
    <property type="entry name" value="DUF6183"/>
    <property type="match status" value="1"/>
</dbReference>
<gene>
    <name evidence="2" type="ORF">I0C86_28495</name>
</gene>
<dbReference type="EMBL" id="JADPUN010000253">
    <property type="protein sequence ID" value="MBF9132868.1"/>
    <property type="molecule type" value="Genomic_DNA"/>
</dbReference>
<dbReference type="RefSeq" id="WP_196204391.1">
    <property type="nucleotide sequence ID" value="NZ_JADPUN010000253.1"/>
</dbReference>
<feature type="compositionally biased region" description="Pro residues" evidence="1">
    <location>
        <begin position="180"/>
        <end position="197"/>
    </location>
</feature>
<organism evidence="2 3">
    <name type="scientific">Plantactinospora alkalitolerans</name>
    <dbReference type="NCBI Taxonomy" id="2789879"/>
    <lineage>
        <taxon>Bacteria</taxon>
        <taxon>Bacillati</taxon>
        <taxon>Actinomycetota</taxon>
        <taxon>Actinomycetes</taxon>
        <taxon>Micromonosporales</taxon>
        <taxon>Micromonosporaceae</taxon>
        <taxon>Plantactinospora</taxon>
    </lineage>
</organism>
<proteinExistence type="predicted"/>